<proteinExistence type="predicted"/>
<accession>A0A1N7IUG4</accession>
<dbReference type="AlphaFoldDB" id="A0A1N7IUG4"/>
<evidence type="ECO:0000256" key="2">
    <source>
        <dbReference type="SAM" id="Phobius"/>
    </source>
</evidence>
<gene>
    <name evidence="4" type="ORF">SAMN05421790_101375</name>
</gene>
<name>A0A1N7IUG4_9BACL</name>
<feature type="region of interest" description="Disordered" evidence="1">
    <location>
        <begin position="79"/>
        <end position="214"/>
    </location>
</feature>
<feature type="compositionally biased region" description="Low complexity" evidence="1">
    <location>
        <begin position="190"/>
        <end position="203"/>
    </location>
</feature>
<dbReference type="PANTHER" id="PTHR34475:SF1">
    <property type="entry name" value="CYTOSKELETON PROTEIN RODZ"/>
    <property type="match status" value="1"/>
</dbReference>
<feature type="region of interest" description="Disordered" evidence="1">
    <location>
        <begin position="251"/>
        <end position="283"/>
    </location>
</feature>
<dbReference type="InterPro" id="IPR025194">
    <property type="entry name" value="RodZ-like_C"/>
</dbReference>
<dbReference type="GO" id="GO:0003677">
    <property type="term" value="F:DNA binding"/>
    <property type="evidence" value="ECO:0007669"/>
    <property type="project" value="InterPro"/>
</dbReference>
<keyword evidence="5" id="KW-1185">Reference proteome</keyword>
<dbReference type="InterPro" id="IPR010982">
    <property type="entry name" value="Lambda_DNA-bd_dom_sf"/>
</dbReference>
<keyword evidence="2" id="KW-0812">Transmembrane</keyword>
<dbReference type="InterPro" id="IPR050400">
    <property type="entry name" value="Bact_Cytoskel_RodZ"/>
</dbReference>
<sequence>MSVEIGHRLRQAREAQGYSLDEMEQYTRIPAHDLASLEAGDFSNLSSPYYIRAYLRTYANTLGLNPREVVEAYRSLTKGAADGGNAAGRSYRRSVPRGGGGRGSNHSAIHPPPMGNEGETAGRTEETPLSRSSRSRRQQTGSQKIVGGKAAGRLSREGRRVSMPPDVPEPEELGLSPMRQENREHPSAEGPSLSRSTSRGSAAGKRRGGTKKPKESKFGIWYTRFLILMAILLIPASIYVYLLVTGDDVEQAAGPSGSKEKPGSEQQEPAGEEASNPLLVPVQQGGSGTDRYELAYADQIEVKLKSKGESQFQIREQEVGAQLKDGVLQKGETFSYPYKKGKDLYLQLSHPSSVEVTVNGMKMKTSYEKEKLFHISLVN</sequence>
<feature type="transmembrane region" description="Helical" evidence="2">
    <location>
        <begin position="221"/>
        <end position="242"/>
    </location>
</feature>
<keyword evidence="2" id="KW-1133">Transmembrane helix</keyword>
<keyword evidence="2" id="KW-0472">Membrane</keyword>
<dbReference type="OrthoDB" id="9797543at2"/>
<evidence type="ECO:0000313" key="4">
    <source>
        <dbReference type="EMBL" id="SIS40680.1"/>
    </source>
</evidence>
<protein>
    <submittedName>
        <fullName evidence="4">Helix-turn-helix domain-containing protein</fullName>
    </submittedName>
</protein>
<evidence type="ECO:0000256" key="1">
    <source>
        <dbReference type="SAM" id="MobiDB-lite"/>
    </source>
</evidence>
<reference evidence="5" key="1">
    <citation type="submission" date="2017-01" db="EMBL/GenBank/DDBJ databases">
        <authorList>
            <person name="Varghese N."/>
            <person name="Submissions S."/>
        </authorList>
    </citation>
    <scope>NUCLEOTIDE SEQUENCE [LARGE SCALE GENOMIC DNA]</scope>
    <source>
        <strain evidence="5">DSM 45196</strain>
    </source>
</reference>
<dbReference type="Pfam" id="PF13413">
    <property type="entry name" value="HTH_25"/>
    <property type="match status" value="1"/>
</dbReference>
<evidence type="ECO:0000259" key="3">
    <source>
        <dbReference type="Pfam" id="PF13464"/>
    </source>
</evidence>
<organism evidence="4 5">
    <name type="scientific">Kroppenstedtia eburnea</name>
    <dbReference type="NCBI Taxonomy" id="714067"/>
    <lineage>
        <taxon>Bacteria</taxon>
        <taxon>Bacillati</taxon>
        <taxon>Bacillota</taxon>
        <taxon>Bacilli</taxon>
        <taxon>Bacillales</taxon>
        <taxon>Thermoactinomycetaceae</taxon>
        <taxon>Kroppenstedtia</taxon>
    </lineage>
</organism>
<dbReference type="Proteomes" id="UP000186795">
    <property type="component" value="Unassembled WGS sequence"/>
</dbReference>
<dbReference type="Pfam" id="PF13464">
    <property type="entry name" value="RodZ_C"/>
    <property type="match status" value="1"/>
</dbReference>
<dbReference type="EMBL" id="FTOD01000001">
    <property type="protein sequence ID" value="SIS40680.1"/>
    <property type="molecule type" value="Genomic_DNA"/>
</dbReference>
<dbReference type="SUPFAM" id="SSF47413">
    <property type="entry name" value="lambda repressor-like DNA-binding domains"/>
    <property type="match status" value="1"/>
</dbReference>
<dbReference type="RefSeq" id="WP_076523029.1">
    <property type="nucleotide sequence ID" value="NZ_FTOD01000001.1"/>
</dbReference>
<evidence type="ECO:0000313" key="5">
    <source>
        <dbReference type="Proteomes" id="UP000186795"/>
    </source>
</evidence>
<feature type="domain" description="Cytoskeleton protein RodZ-like C-terminal" evidence="3">
    <location>
        <begin position="304"/>
        <end position="364"/>
    </location>
</feature>
<dbReference type="PANTHER" id="PTHR34475">
    <property type="match status" value="1"/>
</dbReference>
<dbReference type="Gene3D" id="1.10.260.40">
    <property type="entry name" value="lambda repressor-like DNA-binding domains"/>
    <property type="match status" value="1"/>
</dbReference>